<dbReference type="PRINTS" id="PR00080">
    <property type="entry name" value="SDRFAMILY"/>
</dbReference>
<evidence type="ECO:0000256" key="3">
    <source>
        <dbReference type="ARBA" id="ARBA00023002"/>
    </source>
</evidence>
<evidence type="ECO:0000313" key="7">
    <source>
        <dbReference type="Proteomes" id="UP001597102"/>
    </source>
</evidence>
<dbReference type="EC" id="1.-.-.-" evidence="6"/>
<dbReference type="InterPro" id="IPR020904">
    <property type="entry name" value="Sc_DH/Rdtase_CS"/>
</dbReference>
<dbReference type="PIRSF" id="PIRSF000126">
    <property type="entry name" value="11-beta-HSD1"/>
    <property type="match status" value="1"/>
</dbReference>
<reference evidence="7" key="1">
    <citation type="journal article" date="2019" name="Int. J. Syst. Evol. Microbiol.">
        <title>The Global Catalogue of Microorganisms (GCM) 10K type strain sequencing project: providing services to taxonomists for standard genome sequencing and annotation.</title>
        <authorList>
            <consortium name="The Broad Institute Genomics Platform"/>
            <consortium name="The Broad Institute Genome Sequencing Center for Infectious Disease"/>
            <person name="Wu L."/>
            <person name="Ma J."/>
        </authorList>
    </citation>
    <scope>NUCLEOTIDE SEQUENCE [LARGE SCALE GENOMIC DNA]</scope>
    <source>
        <strain evidence="7">CCUG 61697</strain>
    </source>
</reference>
<accession>A0ABW3J6C1</accession>
<comment type="subcellular location">
    <subcellularLocation>
        <location evidence="1">Endoplasmic reticulum</location>
    </subcellularLocation>
</comment>
<evidence type="ECO:0000256" key="1">
    <source>
        <dbReference type="ARBA" id="ARBA00004240"/>
    </source>
</evidence>
<feature type="region of interest" description="Disordered" evidence="5">
    <location>
        <begin position="277"/>
        <end position="299"/>
    </location>
</feature>
<dbReference type="GO" id="GO:0016491">
    <property type="term" value="F:oxidoreductase activity"/>
    <property type="evidence" value="ECO:0007669"/>
    <property type="project" value="UniProtKB-KW"/>
</dbReference>
<dbReference type="InterPro" id="IPR002347">
    <property type="entry name" value="SDR_fam"/>
</dbReference>
<dbReference type="PROSITE" id="PS00061">
    <property type="entry name" value="ADH_SHORT"/>
    <property type="match status" value="1"/>
</dbReference>
<dbReference type="PRINTS" id="PR00081">
    <property type="entry name" value="GDHRDH"/>
</dbReference>
<dbReference type="InterPro" id="IPR051019">
    <property type="entry name" value="VLCFA-Steroid_DH"/>
</dbReference>
<evidence type="ECO:0000313" key="6">
    <source>
        <dbReference type="EMBL" id="MFD0985675.1"/>
    </source>
</evidence>
<comment type="similarity">
    <text evidence="2 4">Belongs to the short-chain dehydrogenases/reductases (SDR) family.</text>
</comment>
<organism evidence="6 7">
    <name type="scientific">Methyloligella solikamskensis</name>
    <dbReference type="NCBI Taxonomy" id="1177756"/>
    <lineage>
        <taxon>Bacteria</taxon>
        <taxon>Pseudomonadati</taxon>
        <taxon>Pseudomonadota</taxon>
        <taxon>Alphaproteobacteria</taxon>
        <taxon>Hyphomicrobiales</taxon>
        <taxon>Hyphomicrobiaceae</taxon>
        <taxon>Methyloligella</taxon>
    </lineage>
</organism>
<dbReference type="InterPro" id="IPR036291">
    <property type="entry name" value="NAD(P)-bd_dom_sf"/>
</dbReference>
<evidence type="ECO:0000256" key="4">
    <source>
        <dbReference type="RuleBase" id="RU000363"/>
    </source>
</evidence>
<evidence type="ECO:0000256" key="5">
    <source>
        <dbReference type="SAM" id="MobiDB-lite"/>
    </source>
</evidence>
<dbReference type="RefSeq" id="WP_379084395.1">
    <property type="nucleotide sequence ID" value="NZ_JBHTJO010000001.1"/>
</dbReference>
<sequence length="299" mass="31884">MESAPQAKSDTKPVAVITGGTEGLGLALAHQFAKDGHDLLLVARSADKLAKAADELSKAHGVTVETTSQDLSVPEGRAGVEAALQEKGLHAEFLVNNAALALGGFFQDGDRETLLKMVDLNIGAVVDLTRRLMIGMLARGHGRIMNVSSMTGFQPTPYELNYAASKSFVTAFSRGLAYELMYSGVTVSALVPGVIATDLHGKAGATYSRYLYMLPVMTPEQVASRGYRAFMRGGKIIVPGIRNKLLALLGHFTPNFILVPFMGMLFRVLGEDGIALPPGPIPGKDTDEQTQIPVSQRTN</sequence>
<comment type="caution">
    <text evidence="6">The sequence shown here is derived from an EMBL/GenBank/DDBJ whole genome shotgun (WGS) entry which is preliminary data.</text>
</comment>
<proteinExistence type="inferred from homology"/>
<keyword evidence="3 6" id="KW-0560">Oxidoreductase</keyword>
<dbReference type="Proteomes" id="UP001597102">
    <property type="component" value="Unassembled WGS sequence"/>
</dbReference>
<feature type="compositionally biased region" description="Polar residues" evidence="5">
    <location>
        <begin position="289"/>
        <end position="299"/>
    </location>
</feature>
<name>A0ABW3J6C1_9HYPH</name>
<dbReference type="SUPFAM" id="SSF51735">
    <property type="entry name" value="NAD(P)-binding Rossmann-fold domains"/>
    <property type="match status" value="1"/>
</dbReference>
<dbReference type="PANTHER" id="PTHR43899">
    <property type="entry name" value="RH59310P"/>
    <property type="match status" value="1"/>
</dbReference>
<keyword evidence="7" id="KW-1185">Reference proteome</keyword>
<dbReference type="Pfam" id="PF00106">
    <property type="entry name" value="adh_short"/>
    <property type="match status" value="1"/>
</dbReference>
<dbReference type="Gene3D" id="3.40.50.720">
    <property type="entry name" value="NAD(P)-binding Rossmann-like Domain"/>
    <property type="match status" value="1"/>
</dbReference>
<gene>
    <name evidence="6" type="ORF">ACFQ2F_01020</name>
</gene>
<dbReference type="PANTHER" id="PTHR43899:SF13">
    <property type="entry name" value="RH59310P"/>
    <property type="match status" value="1"/>
</dbReference>
<dbReference type="EMBL" id="JBHTJO010000001">
    <property type="protein sequence ID" value="MFD0985675.1"/>
    <property type="molecule type" value="Genomic_DNA"/>
</dbReference>
<protein>
    <submittedName>
        <fullName evidence="6">SDR family NAD(P)-dependent oxidoreductase</fullName>
        <ecNumber evidence="6">1.-.-.-</ecNumber>
    </submittedName>
</protein>
<evidence type="ECO:0000256" key="2">
    <source>
        <dbReference type="ARBA" id="ARBA00006484"/>
    </source>
</evidence>